<sequence>KNHNLMKKYNLISPHITFTTNSFFNPLDSEDISQFAFLLFIPTCSFDVNFVDGSEYDVTSGPFLFPDHKLGIDFDHLHGILKMIWHSNKDFHTWGIILIPPKYFCRLGMSLKINCSLTNACICYHGGIYKNAAHYWGDHCLQLFLSPGKVDASIISLFYLKKIFFGCLIFS</sequence>
<dbReference type="OrthoDB" id="2499742at2759"/>
<dbReference type="AlphaFoldDB" id="A0A0L6UJM0"/>
<evidence type="ECO:0000313" key="3">
    <source>
        <dbReference type="Proteomes" id="UP000037035"/>
    </source>
</evidence>
<keyword evidence="3" id="KW-1185">Reference proteome</keyword>
<dbReference type="EMBL" id="LAVV01011253">
    <property type="protein sequence ID" value="KNZ48000.1"/>
    <property type="molecule type" value="Genomic_DNA"/>
</dbReference>
<organism evidence="2 3">
    <name type="scientific">Puccinia sorghi</name>
    <dbReference type="NCBI Taxonomy" id="27349"/>
    <lineage>
        <taxon>Eukaryota</taxon>
        <taxon>Fungi</taxon>
        <taxon>Dikarya</taxon>
        <taxon>Basidiomycota</taxon>
        <taxon>Pucciniomycotina</taxon>
        <taxon>Pucciniomycetes</taxon>
        <taxon>Pucciniales</taxon>
        <taxon>Pucciniaceae</taxon>
        <taxon>Puccinia</taxon>
    </lineage>
</organism>
<accession>A0A0L6UJM0</accession>
<feature type="non-terminal residue" evidence="2">
    <location>
        <position position="1"/>
    </location>
</feature>
<dbReference type="VEuPathDB" id="FungiDB:VP01_5981g1"/>
<proteinExistence type="predicted"/>
<name>A0A0L6UJM0_9BASI</name>
<dbReference type="InterPro" id="IPR046798">
    <property type="entry name" value="2OG-FeII_Oxy_6"/>
</dbReference>
<dbReference type="Pfam" id="PF20515">
    <property type="entry name" value="2OG-FeII_Oxy_6"/>
    <property type="match status" value="1"/>
</dbReference>
<dbReference type="Proteomes" id="UP000037035">
    <property type="component" value="Unassembled WGS sequence"/>
</dbReference>
<evidence type="ECO:0000313" key="2">
    <source>
        <dbReference type="EMBL" id="KNZ48000.1"/>
    </source>
</evidence>
<comment type="caution">
    <text evidence="2">The sequence shown here is derived from an EMBL/GenBank/DDBJ whole genome shotgun (WGS) entry which is preliminary data.</text>
</comment>
<gene>
    <name evidence="2" type="ORF">VP01_5981g1</name>
</gene>
<protein>
    <recommendedName>
        <fullName evidence="1">Tet-like 2OG-Fe(II) oxygenase domain-containing protein</fullName>
    </recommendedName>
</protein>
<evidence type="ECO:0000259" key="1">
    <source>
        <dbReference type="Pfam" id="PF20515"/>
    </source>
</evidence>
<reference evidence="2 3" key="1">
    <citation type="submission" date="2015-08" db="EMBL/GenBank/DDBJ databases">
        <title>Next Generation Sequencing and Analysis of the Genome of Puccinia sorghi L Schw, the Causal Agent of Maize Common Rust.</title>
        <authorList>
            <person name="Rochi L."/>
            <person name="Burguener G."/>
            <person name="Darino M."/>
            <person name="Turjanski A."/>
            <person name="Kreff E."/>
            <person name="Dieguez M.J."/>
            <person name="Sacco F."/>
        </authorList>
    </citation>
    <scope>NUCLEOTIDE SEQUENCE [LARGE SCALE GENOMIC DNA]</scope>
    <source>
        <strain evidence="2 3">RO10H11247</strain>
    </source>
</reference>
<feature type="domain" description="Tet-like 2OG-Fe(II) oxygenase" evidence="1">
    <location>
        <begin position="10"/>
        <end position="92"/>
    </location>
</feature>